<evidence type="ECO:0000256" key="6">
    <source>
        <dbReference type="SAM" id="Phobius"/>
    </source>
</evidence>
<dbReference type="InterPro" id="IPR005821">
    <property type="entry name" value="Ion_trans_dom"/>
</dbReference>
<dbReference type="PANTHER" id="PTHR43833:SF9">
    <property type="entry name" value="POTASSIUM CHANNEL PROTEIN YUGO-RELATED"/>
    <property type="match status" value="1"/>
</dbReference>
<keyword evidence="2 6" id="KW-0812">Transmembrane</keyword>
<dbReference type="Pfam" id="PF02080">
    <property type="entry name" value="TrkA_C"/>
    <property type="match status" value="1"/>
</dbReference>
<dbReference type="GO" id="GO:0006813">
    <property type="term" value="P:potassium ion transport"/>
    <property type="evidence" value="ECO:0007669"/>
    <property type="project" value="InterPro"/>
</dbReference>
<dbReference type="Gene3D" id="3.30.70.1450">
    <property type="entry name" value="Regulator of K+ conductance, C-terminal domain"/>
    <property type="match status" value="1"/>
</dbReference>
<dbReference type="EMBL" id="FPHD01000040">
    <property type="protein sequence ID" value="SFV56765.1"/>
    <property type="molecule type" value="Genomic_DNA"/>
</dbReference>
<evidence type="ECO:0000256" key="3">
    <source>
        <dbReference type="ARBA" id="ARBA00022989"/>
    </source>
</evidence>
<organism evidence="9">
    <name type="scientific">hydrothermal vent metagenome</name>
    <dbReference type="NCBI Taxonomy" id="652676"/>
    <lineage>
        <taxon>unclassified sequences</taxon>
        <taxon>metagenomes</taxon>
        <taxon>ecological metagenomes</taxon>
    </lineage>
</organism>
<feature type="domain" description="RCK C-terminal" evidence="8">
    <location>
        <begin position="426"/>
        <end position="509"/>
    </location>
</feature>
<reference evidence="9" key="1">
    <citation type="submission" date="2016-10" db="EMBL/GenBank/DDBJ databases">
        <authorList>
            <person name="de Groot N.N."/>
        </authorList>
    </citation>
    <scope>NUCLEOTIDE SEQUENCE</scope>
</reference>
<proteinExistence type="predicted"/>
<evidence type="ECO:0000256" key="4">
    <source>
        <dbReference type="ARBA" id="ARBA00023136"/>
    </source>
</evidence>
<sequence>MKDKLLSLALFLHHSKKYKTYKQFARDLLFDANNIYKRYFDLTIIFLVISSVLILIYEVKNPVPIWLDNYDIYFVSIIFAIEYILRLWVHNDLSEMIIKEYNDSKFLLKDFNLWGVIKTGLYSKMKYMLTPSAIVDLLAILPAYRPLRVLRVFILFRVFKLLRYTKSINQFVDVLVNKKFELLTLLFLLLFIVFTSGIAIYILEADKNPKIHTLFDGIYWAIVTISTVGYGDISPVTDVGRGISILIIVSGIAMISFVTSVIVSAFSERLNELKEYRIIEQINKNRSFLIICGYGQLSKMFFRQNRKHIEHYVIMDNDKERVEKAKKDGYVAIHENASSFETLSKFDSQYADITILCLTSSDVENIYITLNAKSISRKIKVIARVNDPETIDKFKHAGADEILMPNIVANTMIYTAITQPTMYKAIHAILTGKSIANIDEIHVHHSHGMVEKQIKELDFKSSKLLFIGIQREGEFIFNPPSDEQIQPYDILLVMGRKISLEYFKSMHEGDISVKK</sequence>
<name>A0A1W1BTE8_9ZZZZ</name>
<keyword evidence="4 6" id="KW-0472">Membrane</keyword>
<dbReference type="SUPFAM" id="SSF51735">
    <property type="entry name" value="NAD(P)-binding Rossmann-fold domains"/>
    <property type="match status" value="1"/>
</dbReference>
<keyword evidence="3 6" id="KW-1133">Transmembrane helix</keyword>
<dbReference type="PROSITE" id="PS51201">
    <property type="entry name" value="RCK_N"/>
    <property type="match status" value="1"/>
</dbReference>
<feature type="transmembrane region" description="Helical" evidence="6">
    <location>
        <begin position="243"/>
        <end position="267"/>
    </location>
</feature>
<evidence type="ECO:0000313" key="9">
    <source>
        <dbReference type="EMBL" id="SFV56765.1"/>
    </source>
</evidence>
<evidence type="ECO:0000259" key="7">
    <source>
        <dbReference type="PROSITE" id="PS51201"/>
    </source>
</evidence>
<feature type="transmembrane region" description="Helical" evidence="6">
    <location>
        <begin position="214"/>
        <end position="231"/>
    </location>
</feature>
<keyword evidence="9" id="KW-0406">Ion transport</keyword>
<dbReference type="InterPro" id="IPR006037">
    <property type="entry name" value="RCK_C"/>
</dbReference>
<dbReference type="PRINTS" id="PR00169">
    <property type="entry name" value="KCHANNEL"/>
</dbReference>
<dbReference type="InterPro" id="IPR036291">
    <property type="entry name" value="NAD(P)-bd_dom_sf"/>
</dbReference>
<dbReference type="InterPro" id="IPR003148">
    <property type="entry name" value="RCK_N"/>
</dbReference>
<dbReference type="AlphaFoldDB" id="A0A1W1BTE8"/>
<protein>
    <recommendedName>
        <fullName evidence="5">BK channel</fullName>
    </recommendedName>
</protein>
<dbReference type="Gene3D" id="1.10.287.70">
    <property type="match status" value="1"/>
</dbReference>
<dbReference type="InterPro" id="IPR036721">
    <property type="entry name" value="RCK_C_sf"/>
</dbReference>
<dbReference type="Pfam" id="PF02254">
    <property type="entry name" value="TrkA_N"/>
    <property type="match status" value="1"/>
</dbReference>
<dbReference type="SUPFAM" id="SSF81324">
    <property type="entry name" value="Voltage-gated potassium channels"/>
    <property type="match status" value="1"/>
</dbReference>
<evidence type="ECO:0000259" key="8">
    <source>
        <dbReference type="PROSITE" id="PS51202"/>
    </source>
</evidence>
<dbReference type="PANTHER" id="PTHR43833">
    <property type="entry name" value="POTASSIUM CHANNEL PROTEIN 2-RELATED-RELATED"/>
    <property type="match status" value="1"/>
</dbReference>
<evidence type="ECO:0000256" key="1">
    <source>
        <dbReference type="ARBA" id="ARBA00004141"/>
    </source>
</evidence>
<evidence type="ECO:0000256" key="5">
    <source>
        <dbReference type="ARBA" id="ARBA00029579"/>
    </source>
</evidence>
<keyword evidence="9" id="KW-0813">Transport</keyword>
<dbReference type="PROSITE" id="PS51202">
    <property type="entry name" value="RCK_C"/>
    <property type="match status" value="1"/>
</dbReference>
<dbReference type="InterPro" id="IPR050721">
    <property type="entry name" value="Trk_Ktr_HKT_K-transport"/>
</dbReference>
<dbReference type="Gene3D" id="3.40.50.720">
    <property type="entry name" value="NAD(P)-binding Rossmann-like Domain"/>
    <property type="match status" value="1"/>
</dbReference>
<feature type="transmembrane region" description="Helical" evidence="6">
    <location>
        <begin position="72"/>
        <end position="89"/>
    </location>
</feature>
<dbReference type="SUPFAM" id="SSF116726">
    <property type="entry name" value="TrkA C-terminal domain-like"/>
    <property type="match status" value="1"/>
</dbReference>
<accession>A0A1W1BTE8</accession>
<dbReference type="GO" id="GO:0016020">
    <property type="term" value="C:membrane"/>
    <property type="evidence" value="ECO:0007669"/>
    <property type="project" value="UniProtKB-SubCell"/>
</dbReference>
<feature type="domain" description="RCK N-terminal" evidence="7">
    <location>
        <begin position="286"/>
        <end position="404"/>
    </location>
</feature>
<keyword evidence="9" id="KW-0407">Ion channel</keyword>
<comment type="subcellular location">
    <subcellularLocation>
        <location evidence="1">Membrane</location>
        <topology evidence="1">Multi-pass membrane protein</topology>
    </subcellularLocation>
</comment>
<dbReference type="Pfam" id="PF00520">
    <property type="entry name" value="Ion_trans"/>
    <property type="match status" value="1"/>
</dbReference>
<feature type="transmembrane region" description="Helical" evidence="6">
    <location>
        <begin position="39"/>
        <end position="57"/>
    </location>
</feature>
<gene>
    <name evidence="9" type="ORF">MNB_SV-8-207</name>
</gene>
<dbReference type="GO" id="GO:0005216">
    <property type="term" value="F:monoatomic ion channel activity"/>
    <property type="evidence" value="ECO:0007669"/>
    <property type="project" value="InterPro"/>
</dbReference>
<dbReference type="GO" id="GO:0008324">
    <property type="term" value="F:monoatomic cation transmembrane transporter activity"/>
    <property type="evidence" value="ECO:0007669"/>
    <property type="project" value="InterPro"/>
</dbReference>
<feature type="transmembrane region" description="Helical" evidence="6">
    <location>
        <begin position="182"/>
        <end position="202"/>
    </location>
</feature>
<evidence type="ECO:0000256" key="2">
    <source>
        <dbReference type="ARBA" id="ARBA00022692"/>
    </source>
</evidence>